<evidence type="ECO:0000313" key="7">
    <source>
        <dbReference type="EMBL" id="PMB99018.1"/>
    </source>
</evidence>
<keyword evidence="8" id="KW-1185">Reference proteome</keyword>
<comment type="caution">
    <text evidence="7">The sequence shown here is derived from an EMBL/GenBank/DDBJ whole genome shotgun (WGS) entry which is preliminary data.</text>
</comment>
<protein>
    <submittedName>
        <fullName evidence="7">Cytosine permease</fullName>
    </submittedName>
</protein>
<keyword evidence="5 6" id="KW-0472">Membrane</keyword>
<name>A0A2N6PK15_9MICO</name>
<accession>A0A2N6PK15</accession>
<evidence type="ECO:0000256" key="5">
    <source>
        <dbReference type="ARBA" id="ARBA00023136"/>
    </source>
</evidence>
<keyword evidence="3 6" id="KW-0812">Transmembrane</keyword>
<feature type="transmembrane region" description="Helical" evidence="6">
    <location>
        <begin position="302"/>
        <end position="321"/>
    </location>
</feature>
<comment type="similarity">
    <text evidence="2">Belongs to the purine-cytosine permease (2.A.39) family.</text>
</comment>
<evidence type="ECO:0000256" key="1">
    <source>
        <dbReference type="ARBA" id="ARBA00004141"/>
    </source>
</evidence>
<feature type="transmembrane region" description="Helical" evidence="6">
    <location>
        <begin position="392"/>
        <end position="418"/>
    </location>
</feature>
<dbReference type="InterPro" id="IPR001248">
    <property type="entry name" value="Pur-cyt_permease"/>
</dbReference>
<dbReference type="GO" id="GO:0015209">
    <property type="term" value="F:cytosine transmembrane transporter activity"/>
    <property type="evidence" value="ECO:0007669"/>
    <property type="project" value="InterPro"/>
</dbReference>
<dbReference type="PANTHER" id="PTHR30569">
    <property type="entry name" value="CYTOSINE TRANSPORTER CODB"/>
    <property type="match status" value="1"/>
</dbReference>
<comment type="subcellular location">
    <subcellularLocation>
        <location evidence="1">Membrane</location>
        <topology evidence="1">Multi-pass membrane protein</topology>
    </subcellularLocation>
</comment>
<evidence type="ECO:0000256" key="3">
    <source>
        <dbReference type="ARBA" id="ARBA00022692"/>
    </source>
</evidence>
<feature type="transmembrane region" description="Helical" evidence="6">
    <location>
        <begin position="327"/>
        <end position="347"/>
    </location>
</feature>
<dbReference type="AlphaFoldDB" id="A0A2N6PK15"/>
<feature type="transmembrane region" description="Helical" evidence="6">
    <location>
        <begin position="262"/>
        <end position="281"/>
    </location>
</feature>
<dbReference type="Proteomes" id="UP000235703">
    <property type="component" value="Unassembled WGS sequence"/>
</dbReference>
<dbReference type="Gene3D" id="1.10.4160.10">
    <property type="entry name" value="Hydantoin permease"/>
    <property type="match status" value="1"/>
</dbReference>
<feature type="transmembrane region" description="Helical" evidence="6">
    <location>
        <begin position="20"/>
        <end position="41"/>
    </location>
</feature>
<organism evidence="7 8">
    <name type="scientific">Brevibacterium luteolum</name>
    <dbReference type="NCBI Taxonomy" id="199591"/>
    <lineage>
        <taxon>Bacteria</taxon>
        <taxon>Bacillati</taxon>
        <taxon>Actinomycetota</taxon>
        <taxon>Actinomycetes</taxon>
        <taxon>Micrococcales</taxon>
        <taxon>Brevibacteriaceae</taxon>
        <taxon>Brevibacterium</taxon>
    </lineage>
</organism>
<evidence type="ECO:0000256" key="6">
    <source>
        <dbReference type="SAM" id="Phobius"/>
    </source>
</evidence>
<proteinExistence type="inferred from homology"/>
<feature type="transmembrane region" description="Helical" evidence="6">
    <location>
        <begin position="130"/>
        <end position="152"/>
    </location>
</feature>
<evidence type="ECO:0000256" key="2">
    <source>
        <dbReference type="ARBA" id="ARBA00008974"/>
    </source>
</evidence>
<feature type="transmembrane region" description="Helical" evidence="6">
    <location>
        <begin position="367"/>
        <end position="386"/>
    </location>
</feature>
<dbReference type="EMBL" id="PNFZ01000001">
    <property type="protein sequence ID" value="PMB99018.1"/>
    <property type="molecule type" value="Genomic_DNA"/>
</dbReference>
<feature type="transmembrane region" description="Helical" evidence="6">
    <location>
        <begin position="53"/>
        <end position="76"/>
    </location>
</feature>
<gene>
    <name evidence="7" type="ORF">CJ198_00225</name>
</gene>
<evidence type="ECO:0000313" key="8">
    <source>
        <dbReference type="Proteomes" id="UP000235703"/>
    </source>
</evidence>
<keyword evidence="4 6" id="KW-1133">Transmembrane helix</keyword>
<feature type="transmembrane region" description="Helical" evidence="6">
    <location>
        <begin position="159"/>
        <end position="180"/>
    </location>
</feature>
<evidence type="ECO:0000256" key="4">
    <source>
        <dbReference type="ARBA" id="ARBA00022989"/>
    </source>
</evidence>
<dbReference type="InterPro" id="IPR030191">
    <property type="entry name" value="CodB"/>
</dbReference>
<dbReference type="GO" id="GO:0005886">
    <property type="term" value="C:plasma membrane"/>
    <property type="evidence" value="ECO:0007669"/>
    <property type="project" value="TreeGrafter"/>
</dbReference>
<dbReference type="Pfam" id="PF02133">
    <property type="entry name" value="Transp_cyt_pur"/>
    <property type="match status" value="1"/>
</dbReference>
<feature type="transmembrane region" description="Helical" evidence="6">
    <location>
        <begin position="192"/>
        <end position="216"/>
    </location>
</feature>
<feature type="transmembrane region" description="Helical" evidence="6">
    <location>
        <begin position="88"/>
        <end position="110"/>
    </location>
</feature>
<dbReference type="PANTHER" id="PTHR30569:SF0">
    <property type="entry name" value="CYTOSINE PERMEASE"/>
    <property type="match status" value="1"/>
</dbReference>
<reference evidence="7 8" key="1">
    <citation type="submission" date="2017-09" db="EMBL/GenBank/DDBJ databases">
        <title>Bacterial strain isolated from the female urinary microbiota.</title>
        <authorList>
            <person name="Thomas-White K."/>
            <person name="Kumar N."/>
            <person name="Forster S."/>
            <person name="Putonti C."/>
            <person name="Lawley T."/>
            <person name="Wolfe A.J."/>
        </authorList>
    </citation>
    <scope>NUCLEOTIDE SEQUENCE [LARGE SCALE GENOMIC DNA]</scope>
    <source>
        <strain evidence="7 8">UMB0680</strain>
    </source>
</reference>
<sequence>MMETKDYEHGTVPTSERKHWVSIAAVWIAIGIDLSGAFLGVELAAGMDFWPAIGATIVGSVLLGLLAMACAYVGAATGLTTAMISRAVFGKIGGAALALAMSISLIGWFAVQAGFFGSNAQVAMLELTGIDWPVTVFTVLGGILMVLTALWGYRSISRLSTLAVPLLLILIVIGIIVAFATRGPEALTARTASVYSFGGSVSLIMGIFVLGVVSAPDMARWAKTPKQAMAAGFFGFLFGNSIIIVVSVVLSKLLNETELMTMFFVLGLGGFAVIVLILAQWTTNTTNVYSAAISFSSISKRFSRRTLTIVGGVIGIIIAVLGAADWFINFISAIGIVIAPFGGVYIANFFANRQHTRFLHRSEAPRITVLPIVAWLLGIVTALMTTQASDGLGFGLFTLTLVPTLDGFLVAFAAALTFELFVRRRAQRTVSIDKIEV</sequence>
<feature type="transmembrane region" description="Helical" evidence="6">
    <location>
        <begin position="228"/>
        <end position="250"/>
    </location>
</feature>
<dbReference type="OrthoDB" id="3169878at2"/>